<dbReference type="PANTHER" id="PTHR31490:SF1">
    <property type="entry name" value="ENDO-1,4-BETA-XYLANASE 1"/>
    <property type="match status" value="1"/>
</dbReference>
<dbReference type="EMBL" id="DWYY01000061">
    <property type="protein sequence ID" value="HJA92628.1"/>
    <property type="molecule type" value="Genomic_DNA"/>
</dbReference>
<evidence type="ECO:0000256" key="2">
    <source>
        <dbReference type="ARBA" id="ARBA00023277"/>
    </source>
</evidence>
<evidence type="ECO:0000259" key="4">
    <source>
        <dbReference type="PROSITE" id="PS51760"/>
    </source>
</evidence>
<reference evidence="5" key="1">
    <citation type="journal article" date="2021" name="PeerJ">
        <title>Extensive microbial diversity within the chicken gut microbiome revealed by metagenomics and culture.</title>
        <authorList>
            <person name="Gilroy R."/>
            <person name="Ravi A."/>
            <person name="Getino M."/>
            <person name="Pursley I."/>
            <person name="Horton D.L."/>
            <person name="Alikhan N.F."/>
            <person name="Baker D."/>
            <person name="Gharbi K."/>
            <person name="Hall N."/>
            <person name="Watson M."/>
            <person name="Adriaenssens E.M."/>
            <person name="Foster-Nyarko E."/>
            <person name="Jarju S."/>
            <person name="Secka A."/>
            <person name="Antonio M."/>
            <person name="Oren A."/>
            <person name="Chaudhuri R.R."/>
            <person name="La Ragione R."/>
            <person name="Hildebrand F."/>
            <person name="Pallen M.J."/>
        </authorList>
    </citation>
    <scope>NUCLEOTIDE SEQUENCE</scope>
    <source>
        <strain evidence="5">CHK179-7159</strain>
    </source>
</reference>
<dbReference type="InterPro" id="IPR017853">
    <property type="entry name" value="GH"/>
</dbReference>
<dbReference type="SUPFAM" id="SSF51445">
    <property type="entry name" value="(Trans)glycosidases"/>
    <property type="match status" value="1"/>
</dbReference>
<dbReference type="GO" id="GO:0004553">
    <property type="term" value="F:hydrolase activity, hydrolyzing O-glycosyl compounds"/>
    <property type="evidence" value="ECO:0007669"/>
    <property type="project" value="InterPro"/>
</dbReference>
<feature type="domain" description="GH10" evidence="4">
    <location>
        <begin position="68"/>
        <end position="388"/>
    </location>
</feature>
<dbReference type="GO" id="GO:0000272">
    <property type="term" value="P:polysaccharide catabolic process"/>
    <property type="evidence" value="ECO:0007669"/>
    <property type="project" value="UniProtKB-KW"/>
</dbReference>
<gene>
    <name evidence="5" type="ORF">H9717_05870</name>
</gene>
<keyword evidence="3" id="KW-0624">Polysaccharide degradation</keyword>
<dbReference type="PANTHER" id="PTHR31490">
    <property type="entry name" value="GLYCOSYL HYDROLASE"/>
    <property type="match status" value="1"/>
</dbReference>
<dbReference type="Proteomes" id="UP000886858">
    <property type="component" value="Unassembled WGS sequence"/>
</dbReference>
<name>A0A9D2I6U7_9FIRM</name>
<evidence type="ECO:0000313" key="6">
    <source>
        <dbReference type="Proteomes" id="UP000886858"/>
    </source>
</evidence>
<evidence type="ECO:0000256" key="1">
    <source>
        <dbReference type="ARBA" id="ARBA00022801"/>
    </source>
</evidence>
<comment type="caution">
    <text evidence="5">The sequence shown here is derived from an EMBL/GenBank/DDBJ whole genome shotgun (WGS) entry which is preliminary data.</text>
</comment>
<evidence type="ECO:0000313" key="5">
    <source>
        <dbReference type="EMBL" id="HJA92628.1"/>
    </source>
</evidence>
<dbReference type="InterPro" id="IPR001000">
    <property type="entry name" value="GH10_dom"/>
</dbReference>
<dbReference type="Pfam" id="PF00331">
    <property type="entry name" value="Glyco_hydro_10"/>
    <property type="match status" value="1"/>
</dbReference>
<protein>
    <submittedName>
        <fullName evidence="5">Endo-1,4-beta-xylanase</fullName>
    </submittedName>
</protein>
<dbReference type="AlphaFoldDB" id="A0A9D2I6U7"/>
<organism evidence="5 6">
    <name type="scientific">Candidatus Eisenbergiella merdipullorum</name>
    <dbReference type="NCBI Taxonomy" id="2838553"/>
    <lineage>
        <taxon>Bacteria</taxon>
        <taxon>Bacillati</taxon>
        <taxon>Bacillota</taxon>
        <taxon>Clostridia</taxon>
        <taxon>Lachnospirales</taxon>
        <taxon>Lachnospiraceae</taxon>
        <taxon>Eisenbergiella</taxon>
    </lineage>
</organism>
<dbReference type="Gene3D" id="3.20.20.80">
    <property type="entry name" value="Glycosidases"/>
    <property type="match status" value="1"/>
</dbReference>
<proteinExistence type="predicted"/>
<keyword evidence="2" id="KW-0119">Carbohydrate metabolism</keyword>
<dbReference type="InterPro" id="IPR044846">
    <property type="entry name" value="GH10"/>
</dbReference>
<dbReference type="PROSITE" id="PS51760">
    <property type="entry name" value="GH10_2"/>
    <property type="match status" value="1"/>
</dbReference>
<accession>A0A9D2I6U7</accession>
<keyword evidence="1" id="KW-0378">Hydrolase</keyword>
<reference evidence="5" key="2">
    <citation type="submission" date="2021-04" db="EMBL/GenBank/DDBJ databases">
        <authorList>
            <person name="Gilroy R."/>
        </authorList>
    </citation>
    <scope>NUCLEOTIDE SEQUENCE</scope>
    <source>
        <strain evidence="5">CHK179-7159</strain>
    </source>
</reference>
<evidence type="ECO:0000256" key="3">
    <source>
        <dbReference type="ARBA" id="ARBA00023326"/>
    </source>
</evidence>
<sequence length="449" mass="51829">MDISIEEKRQFCLGLFDEKRKETEKITTANIEKYRKGNCRVQLTGQDGRPLAGAKVKVRQMTHDFKYGANIFLLDEFEKEEENQAYREMFAQYFNLATIPFYWAELEPEEGKPRYASDSKKIWRRPAPDLCLNYCEEKGISGKLHCLFYDKFIPAWLPKQDAAAMKRLYEKRFAEIAARYSGKLYEVEVTNEMLYESGWTENSVLTGKRDIIEWCFAQASKFFNGDKLVINEGNQIDTLCREGYRSPYFMQLDMLLSHGTPINKIGMQAHLFDYMGAIEEREKKGRTENMDPELLLKGLNCLAELGKPLEITEVTIPTLGKTQEDEEIQAQILKELYTIWFSIPAMESVVYWNTVEGTAYNSGENRASGGLFHRDFTPKKSALMLKKLFEEIWHTELELTADEDGIVDFRGFYGEYILECGSNKRSFGIHKGENPVKELVLFPCGPANP</sequence>